<evidence type="ECO:0000259" key="1">
    <source>
        <dbReference type="Pfam" id="PF13452"/>
    </source>
</evidence>
<dbReference type="Gene3D" id="3.10.129.10">
    <property type="entry name" value="Hotdog Thioesterase"/>
    <property type="match status" value="1"/>
</dbReference>
<dbReference type="Proteomes" id="UP000466039">
    <property type="component" value="Chromosome"/>
</dbReference>
<dbReference type="InterPro" id="IPR029069">
    <property type="entry name" value="HotDog_dom_sf"/>
</dbReference>
<feature type="domain" description="FAS1-like dehydratase" evidence="1">
    <location>
        <begin position="51"/>
        <end position="169"/>
    </location>
</feature>
<evidence type="ECO:0000313" key="3">
    <source>
        <dbReference type="Proteomes" id="UP000466039"/>
    </source>
</evidence>
<accession>A0AAD1ISF4</accession>
<sequence length="180" mass="19175">MGTDSGSNVIFGQAAFLVLMPSSGFTTPLFLTLLVTMTVSSDSAADLSVGQPWELVVERGKIAEFAEAMQSDDPAYRGNGAIIPPTFLTSAACWAPPGVRVSVGFDRKRLLHGEQEYTFHGDLPAAGDVLTAQEKVVDRFSKPGKRGGTMRFATVVTEYRDAAGVLVAEARATFIETAAR</sequence>
<dbReference type="EMBL" id="AP022617">
    <property type="protein sequence ID" value="BBZ59263.1"/>
    <property type="molecule type" value="Genomic_DNA"/>
</dbReference>
<proteinExistence type="predicted"/>
<name>A0AAD1ISF4_MYCMB</name>
<evidence type="ECO:0000313" key="2">
    <source>
        <dbReference type="EMBL" id="BBZ59263.1"/>
    </source>
</evidence>
<dbReference type="InterPro" id="IPR039569">
    <property type="entry name" value="FAS1-like_DH_region"/>
</dbReference>
<dbReference type="SUPFAM" id="SSF54637">
    <property type="entry name" value="Thioesterase/thiol ester dehydrase-isomerase"/>
    <property type="match status" value="1"/>
</dbReference>
<dbReference type="Pfam" id="PF13452">
    <property type="entry name" value="FAS1_DH_region"/>
    <property type="match status" value="1"/>
</dbReference>
<dbReference type="AlphaFoldDB" id="A0AAD1ISF4"/>
<reference evidence="2 3" key="1">
    <citation type="journal article" date="2019" name="Emerg. Microbes Infect.">
        <title>Comprehensive subspecies identification of 175 nontuberculous mycobacteria species based on 7547 genomic profiles.</title>
        <authorList>
            <person name="Matsumoto Y."/>
            <person name="Kinjo T."/>
            <person name="Motooka D."/>
            <person name="Nabeya D."/>
            <person name="Jung N."/>
            <person name="Uechi K."/>
            <person name="Horii T."/>
            <person name="Iida T."/>
            <person name="Fujita J."/>
            <person name="Nakamura S."/>
        </authorList>
    </citation>
    <scope>NUCLEOTIDE SEQUENCE [LARGE SCALE GENOMIC DNA]</scope>
    <source>
        <strain evidence="2 3">JCM 15658</strain>
    </source>
</reference>
<gene>
    <name evidence="2" type="ORF">MMON_05640</name>
</gene>
<organism evidence="2 3">
    <name type="scientific">Mycolicibacterium monacense</name>
    <name type="common">Mycobacterium monacense</name>
    <dbReference type="NCBI Taxonomy" id="85693"/>
    <lineage>
        <taxon>Bacteria</taxon>
        <taxon>Bacillati</taxon>
        <taxon>Actinomycetota</taxon>
        <taxon>Actinomycetes</taxon>
        <taxon>Mycobacteriales</taxon>
        <taxon>Mycobacteriaceae</taxon>
        <taxon>Mycolicibacterium</taxon>
    </lineage>
</organism>
<keyword evidence="3" id="KW-1185">Reference proteome</keyword>
<protein>
    <recommendedName>
        <fullName evidence="1">FAS1-like dehydratase domain-containing protein</fullName>
    </recommendedName>
</protein>